<proteinExistence type="predicted"/>
<dbReference type="AlphaFoldDB" id="A0A9W9Q656"/>
<dbReference type="GO" id="GO:0004386">
    <property type="term" value="F:helicase activity"/>
    <property type="evidence" value="ECO:0007669"/>
    <property type="project" value="UniProtKB-KW"/>
</dbReference>
<evidence type="ECO:0000313" key="1">
    <source>
        <dbReference type="EMBL" id="KAJ5325109.1"/>
    </source>
</evidence>
<comment type="caution">
    <text evidence="1">The sequence shown here is derived from an EMBL/GenBank/DDBJ whole genome shotgun (WGS) entry which is preliminary data.</text>
</comment>
<dbReference type="Proteomes" id="UP001147746">
    <property type="component" value="Unassembled WGS sequence"/>
</dbReference>
<dbReference type="EMBL" id="JAPZBO010000002">
    <property type="protein sequence ID" value="KAJ5325109.1"/>
    <property type="molecule type" value="Genomic_DNA"/>
</dbReference>
<keyword evidence="2" id="KW-1185">Reference proteome</keyword>
<gene>
    <name evidence="1" type="ORF">N7476_003709</name>
</gene>
<reference evidence="1" key="2">
    <citation type="journal article" date="2023" name="IMA Fungus">
        <title>Comparative genomic study of the Penicillium genus elucidates a diverse pangenome and 15 lateral gene transfer events.</title>
        <authorList>
            <person name="Petersen C."/>
            <person name="Sorensen T."/>
            <person name="Nielsen M.R."/>
            <person name="Sondergaard T.E."/>
            <person name="Sorensen J.L."/>
            <person name="Fitzpatrick D.A."/>
            <person name="Frisvad J.C."/>
            <person name="Nielsen K.L."/>
        </authorList>
    </citation>
    <scope>NUCLEOTIDE SEQUENCE</scope>
    <source>
        <strain evidence="1">IBT 21472</strain>
    </source>
</reference>
<reference evidence="1" key="1">
    <citation type="submission" date="2022-12" db="EMBL/GenBank/DDBJ databases">
        <authorList>
            <person name="Petersen C."/>
        </authorList>
    </citation>
    <scope>NUCLEOTIDE SEQUENCE</scope>
    <source>
        <strain evidence="1">IBT 21472</strain>
    </source>
</reference>
<keyword evidence="1" id="KW-0547">Nucleotide-binding</keyword>
<evidence type="ECO:0000313" key="2">
    <source>
        <dbReference type="Proteomes" id="UP001147746"/>
    </source>
</evidence>
<sequence length="182" mass="20463">MGAFRGFIHGLTASARQLMVDHVLMCRPDQIPVIPWDRMADDFNQPKAGWSFLQDPRTSWPVNGAQWMSDRVRTERPLQQLFIHADEGRFSIDGIKRFFGFVADFKEKLAVVSHITSGQPARGPELLSIRHRNTAAGGQRNVFIEDGLVALVTRYHKGFYASGDAIPWGCEHPTTMPTLGFP</sequence>
<keyword evidence="1" id="KW-0347">Helicase</keyword>
<organism evidence="1 2">
    <name type="scientific">Penicillium atrosanguineum</name>
    <dbReference type="NCBI Taxonomy" id="1132637"/>
    <lineage>
        <taxon>Eukaryota</taxon>
        <taxon>Fungi</taxon>
        <taxon>Dikarya</taxon>
        <taxon>Ascomycota</taxon>
        <taxon>Pezizomycotina</taxon>
        <taxon>Eurotiomycetes</taxon>
        <taxon>Eurotiomycetidae</taxon>
        <taxon>Eurotiales</taxon>
        <taxon>Aspergillaceae</taxon>
        <taxon>Penicillium</taxon>
    </lineage>
</organism>
<keyword evidence="1" id="KW-0067">ATP-binding</keyword>
<keyword evidence="1" id="KW-0378">Hydrolase</keyword>
<accession>A0A9W9Q656</accession>
<name>A0A9W9Q656_9EURO</name>
<protein>
    <submittedName>
        <fullName evidence="1">Helicase</fullName>
    </submittedName>
</protein>